<dbReference type="PANTHER" id="PTHR47234">
    <property type="match status" value="1"/>
</dbReference>
<name>A0A6V1NX41_HETAK</name>
<organism evidence="9">
    <name type="scientific">Heterosigma akashiwo</name>
    <name type="common">Chromophytic alga</name>
    <name type="synonym">Heterosigma carterae</name>
    <dbReference type="NCBI Taxonomy" id="2829"/>
    <lineage>
        <taxon>Eukaryota</taxon>
        <taxon>Sar</taxon>
        <taxon>Stramenopiles</taxon>
        <taxon>Ochrophyta</taxon>
        <taxon>Raphidophyceae</taxon>
        <taxon>Chattonellales</taxon>
        <taxon>Chattonellaceae</taxon>
        <taxon>Heterosigma</taxon>
    </lineage>
</organism>
<dbReference type="Gene3D" id="2.40.170.20">
    <property type="entry name" value="TonB-dependent receptor, beta-barrel domain"/>
    <property type="match status" value="1"/>
</dbReference>
<dbReference type="AlphaFoldDB" id="A0A6V1NX41"/>
<keyword evidence="3" id="KW-0812">Transmembrane</keyword>
<evidence type="ECO:0000256" key="6">
    <source>
        <dbReference type="ARBA" id="ARBA00023237"/>
    </source>
</evidence>
<dbReference type="Gene3D" id="2.170.130.10">
    <property type="entry name" value="TonB-dependent receptor, plug domain"/>
    <property type="match status" value="1"/>
</dbReference>
<sequence>MNRVRPLNRRRQAPNWMYMMPIRLTQTAVAAAVLFLVNSAMAQAPAADAGAAPTSLDKVQITGSRINLKQAQISGVGPVTMIDAETIQRTGAISAETLLQRLPASAGTAGNQTSAYWTGNGYGTTQVNLRGLGINRTLVLLNGRRVVNGGTGANSSVDLNMIPVAMIERIEVLKDGASAIYGADAVAGVVNIITKTGLKGVEASARYGETTRGDGDEKAIDLSWGLQAAGGSLVTGINYSESGAINMATRAPCGLGEVNGKLECVGSSATIGGRARLADGTRVNFNQTPGGNPSAYEPYSAAKHNYNSNPALNAVNPIKRLGLSAFGTVKLTEDTQLFTEMLFSHRESNQLATPGSLGVYRPINIAANHPTNPTGQSLVLERRRLEEAGTRTFSQESNIFRVVAGVKGSIGDNWDWSAAVNWGRNTGVDGTTNVANLDRVDQTLDRTKCSTAPGAAIPCGNYLGYGNLTPEVLRYILATTRDTGGNDQKSISANISGELFTLPAGPVGFAAGAEVRKESGWRNPDNLTVIGVANTNRQDPISGTYTAREVYAELAVPLLKRLPFVESLQFNTAARFSDYSLFGSKSTYKAGLDWQVVPSLKFRSNVSSAFRVPNIPELYGGVSEGNLTTTDPCSNWSTLPASSVVSQNCKAAGVPAGFKQLGNTILTTVGGNPKLEPEDAKTMTAGVVWAPMKTLTLTLDYYNIKVTNAIQSVAGSTKLATCYNTPGLTHIFCSSSSFTRNKTTGEIDFLSSQPVNAADEKISGFDVGGLYEFSLGGFTSTINAEVSHLKNYQVRPFPGAAAIDYTNKTTGGRGSYTQWRSLTSLTVAKGAWSGAYTLQYIGSADDINAAPTDIGAKAPAITYHSAQLKYAYSKQLDFAVGVDNLLDKKAPFVKSYTDANTDTMTYDLQGRRWHVRAGYRW</sequence>
<dbReference type="InterPro" id="IPR039426">
    <property type="entry name" value="TonB-dep_rcpt-like"/>
</dbReference>
<keyword evidence="4" id="KW-0798">TonB box</keyword>
<evidence type="ECO:0000256" key="3">
    <source>
        <dbReference type="ARBA" id="ARBA00022692"/>
    </source>
</evidence>
<comment type="subcellular location">
    <subcellularLocation>
        <location evidence="1">Cell outer membrane</location>
        <topology evidence="1">Multi-pass membrane protein</topology>
    </subcellularLocation>
</comment>
<dbReference type="SUPFAM" id="SSF56935">
    <property type="entry name" value="Porins"/>
    <property type="match status" value="1"/>
</dbReference>
<protein>
    <recommendedName>
        <fullName evidence="10">TonB-dependent receptor</fullName>
    </recommendedName>
</protein>
<evidence type="ECO:0000256" key="5">
    <source>
        <dbReference type="ARBA" id="ARBA00023136"/>
    </source>
</evidence>
<dbReference type="InterPro" id="IPR036942">
    <property type="entry name" value="Beta-barrel_TonB_sf"/>
</dbReference>
<evidence type="ECO:0000256" key="2">
    <source>
        <dbReference type="ARBA" id="ARBA00022448"/>
    </source>
</evidence>
<evidence type="ECO:0008006" key="10">
    <source>
        <dbReference type="Google" id="ProtNLM"/>
    </source>
</evidence>
<keyword evidence="6" id="KW-0998">Cell outer membrane</keyword>
<keyword evidence="5" id="KW-0472">Membrane</keyword>
<keyword evidence="2" id="KW-0813">Transport</keyword>
<dbReference type="InterPro" id="IPR000531">
    <property type="entry name" value="Beta-barrel_TonB"/>
</dbReference>
<dbReference type="CDD" id="cd01347">
    <property type="entry name" value="ligand_gated_channel"/>
    <property type="match status" value="1"/>
</dbReference>
<evidence type="ECO:0000259" key="8">
    <source>
        <dbReference type="Pfam" id="PF07715"/>
    </source>
</evidence>
<dbReference type="PROSITE" id="PS52016">
    <property type="entry name" value="TONB_DEPENDENT_REC_3"/>
    <property type="match status" value="1"/>
</dbReference>
<dbReference type="Pfam" id="PF00593">
    <property type="entry name" value="TonB_dep_Rec_b-barrel"/>
    <property type="match status" value="1"/>
</dbReference>
<dbReference type="Pfam" id="PF07715">
    <property type="entry name" value="Plug"/>
    <property type="match status" value="1"/>
</dbReference>
<dbReference type="PANTHER" id="PTHR47234:SF2">
    <property type="entry name" value="TONB-DEPENDENT RECEPTOR"/>
    <property type="match status" value="1"/>
</dbReference>
<proteinExistence type="predicted"/>
<feature type="domain" description="TonB-dependent receptor-like beta-barrel" evidence="7">
    <location>
        <begin position="395"/>
        <end position="885"/>
    </location>
</feature>
<dbReference type="EMBL" id="HBIU01035864">
    <property type="protein sequence ID" value="CAE0637726.1"/>
    <property type="molecule type" value="Transcribed_RNA"/>
</dbReference>
<reference evidence="9" key="1">
    <citation type="submission" date="2021-01" db="EMBL/GenBank/DDBJ databases">
        <authorList>
            <person name="Corre E."/>
            <person name="Pelletier E."/>
            <person name="Niang G."/>
            <person name="Scheremetjew M."/>
            <person name="Finn R."/>
            <person name="Kale V."/>
            <person name="Holt S."/>
            <person name="Cochrane G."/>
            <person name="Meng A."/>
            <person name="Brown T."/>
            <person name="Cohen L."/>
        </authorList>
    </citation>
    <scope>NUCLEOTIDE SEQUENCE</scope>
    <source>
        <strain evidence="9">CCMP3107</strain>
    </source>
</reference>
<evidence type="ECO:0000256" key="4">
    <source>
        <dbReference type="ARBA" id="ARBA00023077"/>
    </source>
</evidence>
<evidence type="ECO:0000259" key="7">
    <source>
        <dbReference type="Pfam" id="PF00593"/>
    </source>
</evidence>
<accession>A0A6V1NX41</accession>
<feature type="domain" description="TonB-dependent receptor plug" evidence="8">
    <location>
        <begin position="77"/>
        <end position="189"/>
    </location>
</feature>
<evidence type="ECO:0000256" key="1">
    <source>
        <dbReference type="ARBA" id="ARBA00004571"/>
    </source>
</evidence>
<gene>
    <name evidence="9" type="ORF">HAKA00212_LOCUS16503</name>
</gene>
<dbReference type="InterPro" id="IPR037066">
    <property type="entry name" value="Plug_dom_sf"/>
</dbReference>
<dbReference type="InterPro" id="IPR012910">
    <property type="entry name" value="Plug_dom"/>
</dbReference>
<evidence type="ECO:0000313" key="9">
    <source>
        <dbReference type="EMBL" id="CAE0637726.1"/>
    </source>
</evidence>